<dbReference type="EMBL" id="CP016268">
    <property type="protein sequence ID" value="ANO51679.1"/>
    <property type="molecule type" value="Genomic_DNA"/>
</dbReference>
<dbReference type="STRING" id="1548547.BA177_11105"/>
<accession>A0A193LH29</accession>
<organism evidence="2 3">
    <name type="scientific">Woeseia oceani</name>
    <dbReference type="NCBI Taxonomy" id="1548547"/>
    <lineage>
        <taxon>Bacteria</taxon>
        <taxon>Pseudomonadati</taxon>
        <taxon>Pseudomonadota</taxon>
        <taxon>Gammaproteobacteria</taxon>
        <taxon>Woeseiales</taxon>
        <taxon>Woeseiaceae</taxon>
        <taxon>Woeseia</taxon>
    </lineage>
</organism>
<dbReference type="InterPro" id="IPR018642">
    <property type="entry name" value="DUF2066"/>
</dbReference>
<keyword evidence="3" id="KW-1185">Reference proteome</keyword>
<dbReference type="KEGG" id="woc:BA177_11105"/>
<evidence type="ECO:0000256" key="1">
    <source>
        <dbReference type="SAM" id="SignalP"/>
    </source>
</evidence>
<keyword evidence="1" id="KW-0732">Signal</keyword>
<dbReference type="AlphaFoldDB" id="A0A193LH29"/>
<sequence>MNTSAMPNGKCGIRALLLAMLLLVVAPAHAVEIDDLYSAEVPVDPNDSDSRETAYERALQQVLIRVTGSEDAAFSPELKALFPNPARYVLQYRPGEGNSLWVMLDGAAIEDVLRRASMPVWGNDRPLTVLWIAVDWGLGERELLLAAPAQNARKPAGTVDRAQSLRDRIQRVARARGVPVVFPTLAADDDRISFSDVWGGFHERLMDASRAYGSSSILVGRLRADAVERNRWSYYVGTQQRQWAGEAEDAIHLLADSLAGEFAFAGNAGIETVSLSIANVGSAGAFAAVQGLVDGLDMVAAYTVTEVSGNQIRYSIDINGGARRLAAVLDLRAELARATVSPLNSGAAPVRSTATLFYDYRPATRGME</sequence>
<evidence type="ECO:0000313" key="3">
    <source>
        <dbReference type="Proteomes" id="UP000092695"/>
    </source>
</evidence>
<name>A0A193LH29_9GAMM</name>
<evidence type="ECO:0000313" key="2">
    <source>
        <dbReference type="EMBL" id="ANO51679.1"/>
    </source>
</evidence>
<proteinExistence type="predicted"/>
<gene>
    <name evidence="2" type="ORF">BA177_11105</name>
</gene>
<evidence type="ECO:0008006" key="4">
    <source>
        <dbReference type="Google" id="ProtNLM"/>
    </source>
</evidence>
<protein>
    <recommendedName>
        <fullName evidence="4">DUF2066 domain-containing protein</fullName>
    </recommendedName>
</protein>
<reference evidence="2 3" key="1">
    <citation type="submission" date="2016-06" db="EMBL/GenBank/DDBJ databases">
        <title>Complete genome sequence of a deep-branching marine Gamma Proteobacterium Woeseia oceani type strain XK5.</title>
        <authorList>
            <person name="Mu D."/>
            <person name="Du Z."/>
        </authorList>
    </citation>
    <scope>NUCLEOTIDE SEQUENCE [LARGE SCALE GENOMIC DNA]</scope>
    <source>
        <strain evidence="2 3">XK5</strain>
    </source>
</reference>
<dbReference type="Proteomes" id="UP000092695">
    <property type="component" value="Chromosome"/>
</dbReference>
<feature type="chain" id="PRO_5008260214" description="DUF2066 domain-containing protein" evidence="1">
    <location>
        <begin position="31"/>
        <end position="368"/>
    </location>
</feature>
<dbReference type="Pfam" id="PF09839">
    <property type="entry name" value="DUF2066"/>
    <property type="match status" value="1"/>
</dbReference>
<feature type="signal peptide" evidence="1">
    <location>
        <begin position="1"/>
        <end position="30"/>
    </location>
</feature>